<comment type="caution">
    <text evidence="2">The sequence shown here is derived from an EMBL/GenBank/DDBJ whole genome shotgun (WGS) entry which is preliminary data.</text>
</comment>
<keyword evidence="1" id="KW-1133">Transmembrane helix</keyword>
<name>A0A9J5Y143_SOLCO</name>
<dbReference type="OrthoDB" id="1730662at2759"/>
<sequence length="204" mass="23829">MAQAVGSTIISVSRSWYHHHHRENYSNNIEQLNVTYINMTSYYSQESQYMSFIASPRPSPHRVNVLVAFIFPAMIELIQLMYQASNYKSPFELHPLKMYLAIASFLIYCFSYDAQLRLIPSSNHRHRCSNYVKIVQFVGSIFGPLTLASYSSVLFPSLSLFFYSGSILYSTFLLLYTIRLNKRLNWLFHKLMNYSSRTPYIIPI</sequence>
<accession>A0A9J5Y143</accession>
<reference evidence="2 3" key="1">
    <citation type="submission" date="2020-09" db="EMBL/GenBank/DDBJ databases">
        <title>De no assembly of potato wild relative species, Solanum commersonii.</title>
        <authorList>
            <person name="Cho K."/>
        </authorList>
    </citation>
    <scope>NUCLEOTIDE SEQUENCE [LARGE SCALE GENOMIC DNA]</scope>
    <source>
        <strain evidence="2">LZ3.2</strain>
        <tissue evidence="2">Leaf</tissue>
    </source>
</reference>
<dbReference type="Proteomes" id="UP000824120">
    <property type="component" value="Chromosome 8"/>
</dbReference>
<feature type="transmembrane region" description="Helical" evidence="1">
    <location>
        <begin position="134"/>
        <end position="154"/>
    </location>
</feature>
<gene>
    <name evidence="2" type="ORF">H5410_043336</name>
</gene>
<evidence type="ECO:0000313" key="3">
    <source>
        <dbReference type="Proteomes" id="UP000824120"/>
    </source>
</evidence>
<dbReference type="PANTHER" id="PTHR34115:SF5">
    <property type="entry name" value="PROTEIN, PUTATIVE-RELATED"/>
    <property type="match status" value="1"/>
</dbReference>
<feature type="transmembrane region" description="Helical" evidence="1">
    <location>
        <begin position="63"/>
        <end position="84"/>
    </location>
</feature>
<protein>
    <submittedName>
        <fullName evidence="2">Uncharacterized protein</fullName>
    </submittedName>
</protein>
<organism evidence="2 3">
    <name type="scientific">Solanum commersonii</name>
    <name type="common">Commerson's wild potato</name>
    <name type="synonym">Commerson's nightshade</name>
    <dbReference type="NCBI Taxonomy" id="4109"/>
    <lineage>
        <taxon>Eukaryota</taxon>
        <taxon>Viridiplantae</taxon>
        <taxon>Streptophyta</taxon>
        <taxon>Embryophyta</taxon>
        <taxon>Tracheophyta</taxon>
        <taxon>Spermatophyta</taxon>
        <taxon>Magnoliopsida</taxon>
        <taxon>eudicotyledons</taxon>
        <taxon>Gunneridae</taxon>
        <taxon>Pentapetalae</taxon>
        <taxon>asterids</taxon>
        <taxon>lamiids</taxon>
        <taxon>Solanales</taxon>
        <taxon>Solanaceae</taxon>
        <taxon>Solanoideae</taxon>
        <taxon>Solaneae</taxon>
        <taxon>Solanum</taxon>
    </lineage>
</organism>
<evidence type="ECO:0000313" key="2">
    <source>
        <dbReference type="EMBL" id="KAG5592822.1"/>
    </source>
</evidence>
<evidence type="ECO:0000256" key="1">
    <source>
        <dbReference type="SAM" id="Phobius"/>
    </source>
</evidence>
<keyword evidence="3" id="KW-1185">Reference proteome</keyword>
<keyword evidence="1" id="KW-0812">Transmembrane</keyword>
<dbReference type="InterPro" id="IPR053258">
    <property type="entry name" value="Ca-permeable_cation_channel"/>
</dbReference>
<dbReference type="PANTHER" id="PTHR34115">
    <property type="entry name" value="PROTEIN, PUTATIVE-RELATED"/>
    <property type="match status" value="1"/>
</dbReference>
<feature type="transmembrane region" description="Helical" evidence="1">
    <location>
        <begin position="96"/>
        <end position="114"/>
    </location>
</feature>
<proteinExistence type="predicted"/>
<dbReference type="EMBL" id="JACXVP010000008">
    <property type="protein sequence ID" value="KAG5592822.1"/>
    <property type="molecule type" value="Genomic_DNA"/>
</dbReference>
<keyword evidence="1" id="KW-0472">Membrane</keyword>
<dbReference type="AlphaFoldDB" id="A0A9J5Y143"/>
<feature type="transmembrane region" description="Helical" evidence="1">
    <location>
        <begin position="160"/>
        <end position="178"/>
    </location>
</feature>